<evidence type="ECO:0000256" key="6">
    <source>
        <dbReference type="ARBA" id="ARBA00023125"/>
    </source>
</evidence>
<evidence type="ECO:0000256" key="8">
    <source>
        <dbReference type="ARBA" id="ARBA00023242"/>
    </source>
</evidence>
<keyword evidence="5" id="KW-0805">Transcription regulation</keyword>
<evidence type="ECO:0000256" key="7">
    <source>
        <dbReference type="ARBA" id="ARBA00023163"/>
    </source>
</evidence>
<comment type="similarity">
    <text evidence="3">Belongs to the S1FA transcription factor family.</text>
</comment>
<evidence type="ECO:0000256" key="9">
    <source>
        <dbReference type="SAM" id="Phobius"/>
    </source>
</evidence>
<reference evidence="10 11" key="1">
    <citation type="journal article" date="2019" name="Nat. Plants">
        <title>Genome sequencing of Musa balbisiana reveals subgenome evolution and function divergence in polyploid bananas.</title>
        <authorList>
            <person name="Yao X."/>
        </authorList>
    </citation>
    <scope>NUCLEOTIDE SEQUENCE [LARGE SCALE GENOMIC DNA]</scope>
    <source>
        <strain evidence="11">cv. DH-PKW</strain>
        <tissue evidence="10">Leaves</tissue>
    </source>
</reference>
<keyword evidence="4" id="KW-0678">Repressor</keyword>
<dbReference type="InterPro" id="IPR006779">
    <property type="entry name" value="S1FA_DNA-bd"/>
</dbReference>
<sequence length="141" mass="15471">MDRAGPGRVGPSRVCILWTSESLGKSASFWWHSLGLVFPLISARRGSTRDRESGTEGRLVRSASMDEQFSDAAVVFSDEICKSGRCDQGGLVVLLVVGGLILLFLLGNHALYMYAQKTLPPRRKKPISNKGCLHLESKHTQ</sequence>
<evidence type="ECO:0000256" key="3">
    <source>
        <dbReference type="ARBA" id="ARBA00007382"/>
    </source>
</evidence>
<dbReference type="GO" id="GO:0003677">
    <property type="term" value="F:DNA binding"/>
    <property type="evidence" value="ECO:0007669"/>
    <property type="project" value="UniProtKB-KW"/>
</dbReference>
<evidence type="ECO:0000313" key="10">
    <source>
        <dbReference type="EMBL" id="THU58869.1"/>
    </source>
</evidence>
<accession>A0A4S8JC13</accession>
<dbReference type="GO" id="GO:0005634">
    <property type="term" value="C:nucleus"/>
    <property type="evidence" value="ECO:0007669"/>
    <property type="project" value="UniProtKB-SubCell"/>
</dbReference>
<dbReference type="PANTHER" id="PTHR35298">
    <property type="entry name" value="DNA-BINDING PROTEIN S1FA2"/>
    <property type="match status" value="1"/>
</dbReference>
<keyword evidence="11" id="KW-1185">Reference proteome</keyword>
<keyword evidence="9" id="KW-0812">Transmembrane</keyword>
<comment type="caution">
    <text evidence="10">The sequence shown here is derived from an EMBL/GenBank/DDBJ whole genome shotgun (WGS) entry which is preliminary data.</text>
</comment>
<keyword evidence="9" id="KW-0472">Membrane</keyword>
<evidence type="ECO:0000256" key="1">
    <source>
        <dbReference type="ARBA" id="ARBA00002946"/>
    </source>
</evidence>
<gene>
    <name evidence="10" type="ORF">C4D60_Mb03t19010</name>
</gene>
<dbReference type="GO" id="GO:0006355">
    <property type="term" value="P:regulation of DNA-templated transcription"/>
    <property type="evidence" value="ECO:0007669"/>
    <property type="project" value="InterPro"/>
</dbReference>
<protein>
    <submittedName>
        <fullName evidence="10">Uncharacterized protein</fullName>
    </submittedName>
</protein>
<evidence type="ECO:0000256" key="4">
    <source>
        <dbReference type="ARBA" id="ARBA00022491"/>
    </source>
</evidence>
<proteinExistence type="inferred from homology"/>
<evidence type="ECO:0000313" key="11">
    <source>
        <dbReference type="Proteomes" id="UP000317650"/>
    </source>
</evidence>
<keyword evidence="6" id="KW-0238">DNA-binding</keyword>
<comment type="function">
    <text evidence="1">DNA-binding protein that specifically recognizes a negative element (S1F) within the RPS1 promoter.</text>
</comment>
<name>A0A4S8JC13_MUSBA</name>
<dbReference type="AlphaFoldDB" id="A0A4S8JC13"/>
<comment type="subcellular location">
    <subcellularLocation>
        <location evidence="2">Nucleus</location>
    </subcellularLocation>
</comment>
<organism evidence="10 11">
    <name type="scientific">Musa balbisiana</name>
    <name type="common">Banana</name>
    <dbReference type="NCBI Taxonomy" id="52838"/>
    <lineage>
        <taxon>Eukaryota</taxon>
        <taxon>Viridiplantae</taxon>
        <taxon>Streptophyta</taxon>
        <taxon>Embryophyta</taxon>
        <taxon>Tracheophyta</taxon>
        <taxon>Spermatophyta</taxon>
        <taxon>Magnoliopsida</taxon>
        <taxon>Liliopsida</taxon>
        <taxon>Zingiberales</taxon>
        <taxon>Musaceae</taxon>
        <taxon>Musa</taxon>
    </lineage>
</organism>
<keyword evidence="7" id="KW-0804">Transcription</keyword>
<feature type="transmembrane region" description="Helical" evidence="9">
    <location>
        <begin position="91"/>
        <end position="115"/>
    </location>
</feature>
<dbReference type="Proteomes" id="UP000317650">
    <property type="component" value="Chromosome 3"/>
</dbReference>
<keyword evidence="8" id="KW-0539">Nucleus</keyword>
<dbReference type="EMBL" id="PYDT01000006">
    <property type="protein sequence ID" value="THU58869.1"/>
    <property type="molecule type" value="Genomic_DNA"/>
</dbReference>
<dbReference type="PANTHER" id="PTHR35298:SF11">
    <property type="entry name" value="DNA-BINDING PROTEIN S1FA1-RELATED"/>
    <property type="match status" value="1"/>
</dbReference>
<dbReference type="Pfam" id="PF04689">
    <property type="entry name" value="S1FA"/>
    <property type="match status" value="1"/>
</dbReference>
<keyword evidence="9" id="KW-1133">Transmembrane helix</keyword>
<evidence type="ECO:0000256" key="2">
    <source>
        <dbReference type="ARBA" id="ARBA00004123"/>
    </source>
</evidence>
<evidence type="ECO:0000256" key="5">
    <source>
        <dbReference type="ARBA" id="ARBA00023015"/>
    </source>
</evidence>